<accession>A0A2R6PG11</accession>
<dbReference type="Proteomes" id="UP000186601">
    <property type="component" value="Unassembled WGS sequence"/>
</dbReference>
<proteinExistence type="predicted"/>
<evidence type="ECO:0000313" key="2">
    <source>
        <dbReference type="EMBL" id="PSR90489.1"/>
    </source>
</evidence>
<protein>
    <submittedName>
        <fullName evidence="2">Uncharacterized protein</fullName>
    </submittedName>
</protein>
<reference evidence="2 3" key="1">
    <citation type="submission" date="2018-02" db="EMBL/GenBank/DDBJ databases">
        <title>Genome sequence of the basidiomycete white-rot fungus Phlebia centrifuga.</title>
        <authorList>
            <person name="Granchi Z."/>
            <person name="Peng M."/>
            <person name="de Vries R.P."/>
            <person name="Hilden K."/>
            <person name="Makela M.R."/>
            <person name="Grigoriev I."/>
            <person name="Riley R."/>
        </authorList>
    </citation>
    <scope>NUCLEOTIDE SEQUENCE [LARGE SCALE GENOMIC DNA]</scope>
    <source>
        <strain evidence="2 3">FBCC195</strain>
    </source>
</reference>
<dbReference type="EMBL" id="MLYV02000495">
    <property type="protein sequence ID" value="PSR90489.1"/>
    <property type="molecule type" value="Genomic_DNA"/>
</dbReference>
<name>A0A2R6PG11_9APHY</name>
<keyword evidence="3" id="KW-1185">Reference proteome</keyword>
<feature type="compositionally biased region" description="Low complexity" evidence="1">
    <location>
        <begin position="7"/>
        <end position="16"/>
    </location>
</feature>
<feature type="compositionally biased region" description="Basic and acidic residues" evidence="1">
    <location>
        <begin position="142"/>
        <end position="152"/>
    </location>
</feature>
<dbReference type="AlphaFoldDB" id="A0A2R6PG11"/>
<evidence type="ECO:0000313" key="3">
    <source>
        <dbReference type="Proteomes" id="UP000186601"/>
    </source>
</evidence>
<sequence length="175" mass="18980">MQLLQGRPRPSSSFSRNRPDSTDPFGDNVEQDDRSPLVNPSSAVEGTRSRGATTSISIATSSRSASRAGAVSPARTVVSRAESRHTTNHAVGHDSQTGSRYSPLSPRLFARKSQINEEEDLFSDADWSHMDDPFANPNARSVDLDPDVRDATSEYGVGGQAQGKYSLLQKMRGRS</sequence>
<comment type="caution">
    <text evidence="2">The sequence shown here is derived from an EMBL/GenBank/DDBJ whole genome shotgun (WGS) entry which is preliminary data.</text>
</comment>
<gene>
    <name evidence="2" type="ORF">PHLCEN_2v4907</name>
</gene>
<feature type="compositionally biased region" description="Low complexity" evidence="1">
    <location>
        <begin position="49"/>
        <end position="70"/>
    </location>
</feature>
<evidence type="ECO:0000256" key="1">
    <source>
        <dbReference type="SAM" id="MobiDB-lite"/>
    </source>
</evidence>
<feature type="region of interest" description="Disordered" evidence="1">
    <location>
        <begin position="1"/>
        <end position="175"/>
    </location>
</feature>
<organism evidence="2 3">
    <name type="scientific">Hermanssonia centrifuga</name>
    <dbReference type="NCBI Taxonomy" id="98765"/>
    <lineage>
        <taxon>Eukaryota</taxon>
        <taxon>Fungi</taxon>
        <taxon>Dikarya</taxon>
        <taxon>Basidiomycota</taxon>
        <taxon>Agaricomycotina</taxon>
        <taxon>Agaricomycetes</taxon>
        <taxon>Polyporales</taxon>
        <taxon>Meruliaceae</taxon>
        <taxon>Hermanssonia</taxon>
    </lineage>
</organism>